<comment type="function">
    <text evidence="9">Catalyzes the ATP-dependent phosphorylation of 3-oxo-tetronate to 3-oxo-tetronate 4-phosphate.</text>
</comment>
<keyword evidence="16" id="KW-1185">Reference proteome</keyword>
<evidence type="ECO:0000256" key="2">
    <source>
        <dbReference type="ARBA" id="ARBA00022679"/>
    </source>
</evidence>
<dbReference type="OrthoDB" id="191465at2"/>
<evidence type="ECO:0000256" key="4">
    <source>
        <dbReference type="ARBA" id="ARBA00022777"/>
    </source>
</evidence>
<evidence type="ECO:0000256" key="3">
    <source>
        <dbReference type="ARBA" id="ARBA00022741"/>
    </source>
</evidence>
<dbReference type="InterPro" id="IPR042213">
    <property type="entry name" value="NBD_C_sf"/>
</dbReference>
<dbReference type="InterPro" id="IPR037051">
    <property type="entry name" value="4-carb_acid_sugar_kinase_N_sf"/>
</dbReference>
<dbReference type="AlphaFoldDB" id="A0A1D7TWF6"/>
<evidence type="ECO:0000256" key="9">
    <source>
        <dbReference type="ARBA" id="ARBA00037335"/>
    </source>
</evidence>
<evidence type="ECO:0000256" key="8">
    <source>
        <dbReference type="ARBA" id="ARBA00036346"/>
    </source>
</evidence>
<sequence length="423" mass="44521">MSLVFGAVADDLTGGLELAAMIRAGGVPCAFVTELPDSVSDPAIVVARRTRVAEPALAVADIGRVGAWLIERGARQLFFKYCATFDSTPHGNIGNCADVLRQLTGSRLAAFCPSFPEAGRRVFQGHLFADDRLISESPKRYDPLTPMTDPDLVRVLQQQTATPVGLIPQQIVRAGLGAMTQHCERLIADGIGFALTDAAVPDDLAALAALTVSWPLMTGNSSIAAYYPALWRERGLVDANDSVTRLPPVRGPGVVLAGSCAEKTMRQLEVFARDRPVLMLDLAAVSDADAAVTAALDWALPRLADGPVAIATSADPDAVAAVQVKLGQRRAATLAEEILSKLAQALRISGVRRFLIAGGETSGAVLDRLAIHSLRAGAYRAPGVSQALSEGATPLAFCLKSGKLGPEDMLLPMLASMEQGEQP</sequence>
<accession>A0A1D7TWF6</accession>
<gene>
    <name evidence="15" type="ORF">BHK69_01925</name>
</gene>
<dbReference type="GO" id="GO:0016301">
    <property type="term" value="F:kinase activity"/>
    <property type="evidence" value="ECO:0007669"/>
    <property type="project" value="UniProtKB-KW"/>
</dbReference>
<dbReference type="EMBL" id="CP017147">
    <property type="protein sequence ID" value="AOO79416.1"/>
    <property type="molecule type" value="Genomic_DNA"/>
</dbReference>
<feature type="domain" description="Four-carbon acid sugar kinase N-terminal" evidence="13">
    <location>
        <begin position="6"/>
        <end position="226"/>
    </location>
</feature>
<evidence type="ECO:0000256" key="5">
    <source>
        <dbReference type="ARBA" id="ARBA00022840"/>
    </source>
</evidence>
<proteinExistence type="inferred from homology"/>
<comment type="similarity">
    <text evidence="1">Belongs to the four-carbon acid sugar kinase family.</text>
</comment>
<evidence type="ECO:0000256" key="6">
    <source>
        <dbReference type="ARBA" id="ARBA00023277"/>
    </source>
</evidence>
<keyword evidence="5" id="KW-0067">ATP-binding</keyword>
<dbReference type="SUPFAM" id="SSF142764">
    <property type="entry name" value="YgbK-like"/>
    <property type="match status" value="1"/>
</dbReference>
<feature type="domain" description="Four-carbon acid sugar kinase nucleotide binding" evidence="14">
    <location>
        <begin position="254"/>
        <end position="410"/>
    </location>
</feature>
<evidence type="ECO:0000259" key="14">
    <source>
        <dbReference type="Pfam" id="PF17042"/>
    </source>
</evidence>
<dbReference type="InterPro" id="IPR010737">
    <property type="entry name" value="4-carb_acid_sugar_kinase_N"/>
</dbReference>
<organism evidence="15 16">
    <name type="scientific">Bosea vaviloviae</name>
    <dbReference type="NCBI Taxonomy" id="1526658"/>
    <lineage>
        <taxon>Bacteria</taxon>
        <taxon>Pseudomonadati</taxon>
        <taxon>Pseudomonadota</taxon>
        <taxon>Alphaproteobacteria</taxon>
        <taxon>Hyphomicrobiales</taxon>
        <taxon>Boseaceae</taxon>
        <taxon>Bosea</taxon>
    </lineage>
</organism>
<evidence type="ECO:0000256" key="10">
    <source>
        <dbReference type="ARBA" id="ARBA00039095"/>
    </source>
</evidence>
<dbReference type="NCBIfam" id="NF043035">
    <property type="entry name" value="OxoTetrKin"/>
    <property type="match status" value="1"/>
</dbReference>
<dbReference type="Gene3D" id="3.40.980.20">
    <property type="entry name" value="Four-carbon acid sugar kinase, nucleotide binding domain"/>
    <property type="match status" value="1"/>
</dbReference>
<evidence type="ECO:0000256" key="1">
    <source>
        <dbReference type="ARBA" id="ARBA00005715"/>
    </source>
</evidence>
<evidence type="ECO:0000256" key="7">
    <source>
        <dbReference type="ARBA" id="ARBA00035898"/>
    </source>
</evidence>
<dbReference type="Gene3D" id="3.40.50.10840">
    <property type="entry name" value="Putative sugar-binding, N-terminal domain"/>
    <property type="match status" value="1"/>
</dbReference>
<dbReference type="Pfam" id="PF17042">
    <property type="entry name" value="NBD_C"/>
    <property type="match status" value="1"/>
</dbReference>
<comment type="catalytic activity">
    <reaction evidence="7">
        <text>3-dehydro-L-erythronate + ATP = 3-dehydro-4-O-phospho-L-erythronate + ADP + H(+)</text>
        <dbReference type="Rhea" id="RHEA:52552"/>
        <dbReference type="ChEBI" id="CHEBI:15378"/>
        <dbReference type="ChEBI" id="CHEBI:30616"/>
        <dbReference type="ChEBI" id="CHEBI:136592"/>
        <dbReference type="ChEBI" id="CHEBI:136670"/>
        <dbReference type="ChEBI" id="CHEBI:456216"/>
        <dbReference type="EC" id="2.7.1.217"/>
    </reaction>
</comment>
<dbReference type="STRING" id="1526658.BHK69_01925"/>
<protein>
    <recommendedName>
        <fullName evidence="11">3-oxo-tetronate kinase</fullName>
        <ecNumber evidence="10">2.7.1.217</ecNumber>
    </recommendedName>
    <alternativeName>
        <fullName evidence="12">3-dehydrotetronate 4-kinase</fullName>
    </alternativeName>
</protein>
<dbReference type="EC" id="2.7.1.217" evidence="10"/>
<dbReference type="Pfam" id="PF07005">
    <property type="entry name" value="SBD_N"/>
    <property type="match status" value="1"/>
</dbReference>
<keyword evidence="4 15" id="KW-0418">Kinase</keyword>
<evidence type="ECO:0000256" key="12">
    <source>
        <dbReference type="ARBA" id="ARBA00041377"/>
    </source>
</evidence>
<evidence type="ECO:0000313" key="16">
    <source>
        <dbReference type="Proteomes" id="UP000094969"/>
    </source>
</evidence>
<name>A0A1D7TWF6_9HYPH</name>
<dbReference type="Proteomes" id="UP000094969">
    <property type="component" value="Chromosome"/>
</dbReference>
<dbReference type="InterPro" id="IPR050007">
    <property type="entry name" value="OtnK"/>
</dbReference>
<dbReference type="InterPro" id="IPR031475">
    <property type="entry name" value="NBD_C"/>
</dbReference>
<keyword evidence="3" id="KW-0547">Nucleotide-binding</keyword>
<evidence type="ECO:0000313" key="15">
    <source>
        <dbReference type="EMBL" id="AOO79416.1"/>
    </source>
</evidence>
<dbReference type="RefSeq" id="WP_069688639.1">
    <property type="nucleotide sequence ID" value="NZ_CP017147.1"/>
</dbReference>
<comment type="catalytic activity">
    <reaction evidence="8">
        <text>3-dehydro-D-erythronate + ATP = 3-dehydro-4-O-phospho-D-erythronate + ADP + H(+)</text>
        <dbReference type="Rhea" id="RHEA:52556"/>
        <dbReference type="ChEBI" id="CHEBI:15378"/>
        <dbReference type="ChEBI" id="CHEBI:30616"/>
        <dbReference type="ChEBI" id="CHEBI:57958"/>
        <dbReference type="ChEBI" id="CHEBI:136593"/>
        <dbReference type="ChEBI" id="CHEBI:456216"/>
        <dbReference type="EC" id="2.7.1.217"/>
    </reaction>
</comment>
<evidence type="ECO:0000256" key="11">
    <source>
        <dbReference type="ARBA" id="ARBA00039461"/>
    </source>
</evidence>
<reference evidence="15 16" key="1">
    <citation type="journal article" date="2015" name="Antonie Van Leeuwenhoek">
        <title>Bosea vaviloviae sp. nov., a new species of slow-growing rhizobia isolated from nodules of the relict species Vavilovia formosa (Stev.) Fed.</title>
        <authorList>
            <person name="Safronova V.I."/>
            <person name="Kuznetsova I.G."/>
            <person name="Sazanova A.L."/>
            <person name="Kimeklis A.K."/>
            <person name="Belimov A.A."/>
            <person name="Andronov E.E."/>
            <person name="Pinaev A.G."/>
            <person name="Chizhevskaya E.P."/>
            <person name="Pukhaev A.R."/>
            <person name="Popov K.P."/>
            <person name="Willems A."/>
            <person name="Tikhonovich I.A."/>
        </authorList>
    </citation>
    <scope>NUCLEOTIDE SEQUENCE [LARGE SCALE GENOMIC DNA]</scope>
    <source>
        <strain evidence="15 16">Vaf18</strain>
    </source>
</reference>
<dbReference type="GO" id="GO:0005524">
    <property type="term" value="F:ATP binding"/>
    <property type="evidence" value="ECO:0007669"/>
    <property type="project" value="UniProtKB-KW"/>
</dbReference>
<dbReference type="KEGG" id="bvv:BHK69_01925"/>
<evidence type="ECO:0000259" key="13">
    <source>
        <dbReference type="Pfam" id="PF07005"/>
    </source>
</evidence>
<keyword evidence="6" id="KW-0119">Carbohydrate metabolism</keyword>
<keyword evidence="2" id="KW-0808">Transferase</keyword>